<feature type="domain" description="OVATE" evidence="8">
    <location>
        <begin position="130"/>
        <end position="189"/>
    </location>
</feature>
<gene>
    <name evidence="9" type="ORF">GSMUA_221080.1</name>
</gene>
<dbReference type="GO" id="GO:0045892">
    <property type="term" value="P:negative regulation of DNA-templated transcription"/>
    <property type="evidence" value="ECO:0007669"/>
    <property type="project" value="UniProtKB-UniRule"/>
</dbReference>
<dbReference type="PANTHER" id="PTHR33057:SF26">
    <property type="entry name" value="TRANSCRIPTION REPRESSOR OFP13"/>
    <property type="match status" value="1"/>
</dbReference>
<dbReference type="GO" id="GO:0005634">
    <property type="term" value="C:nucleus"/>
    <property type="evidence" value="ECO:0007669"/>
    <property type="project" value="UniProtKB-SubCell"/>
</dbReference>
<organism evidence="10 11">
    <name type="scientific">Musa acuminata subsp. malaccensis</name>
    <name type="common">Wild banana</name>
    <name type="synonym">Musa malaccensis</name>
    <dbReference type="NCBI Taxonomy" id="214687"/>
    <lineage>
        <taxon>Eukaryota</taxon>
        <taxon>Viridiplantae</taxon>
        <taxon>Streptophyta</taxon>
        <taxon>Embryophyta</taxon>
        <taxon>Tracheophyta</taxon>
        <taxon>Spermatophyta</taxon>
        <taxon>Magnoliopsida</taxon>
        <taxon>Liliopsida</taxon>
        <taxon>Zingiberales</taxon>
        <taxon>Musaceae</taxon>
        <taxon>Musa</taxon>
    </lineage>
</organism>
<reference evidence="10" key="2">
    <citation type="submission" date="2021-05" db="UniProtKB">
        <authorList>
            <consortium name="EnsemblPlants"/>
        </authorList>
    </citation>
    <scope>IDENTIFICATION</scope>
    <source>
        <strain evidence="10">subsp. malaccensis</strain>
    </source>
</reference>
<dbReference type="Proteomes" id="UP000012960">
    <property type="component" value="Unplaced"/>
</dbReference>
<keyword evidence="5 6" id="KW-0539">Nucleus</keyword>
<accession>A0A804KF52</accession>
<comment type="function">
    <text evidence="6">Transcriptional repressor that regulates multiple aspects of plant growth and development.</text>
</comment>
<protein>
    <recommendedName>
        <fullName evidence="6">Transcription repressor</fullName>
    </recommendedName>
    <alternativeName>
        <fullName evidence="6">Ovate family protein</fullName>
    </alternativeName>
</protein>
<reference evidence="9" key="1">
    <citation type="submission" date="2021-03" db="EMBL/GenBank/DDBJ databases">
        <authorList>
            <consortium name="Genoscope - CEA"/>
            <person name="William W."/>
        </authorList>
    </citation>
    <scope>NUCLEOTIDE SEQUENCE</scope>
    <source>
        <strain evidence="9">Doubled-haploid Pahang</strain>
    </source>
</reference>
<dbReference type="PANTHER" id="PTHR33057">
    <property type="entry name" value="TRANSCRIPTION REPRESSOR OFP7-RELATED"/>
    <property type="match status" value="1"/>
</dbReference>
<sequence>MGKKLSLSSFLFRLRDSPKPSCYFSSPPPPSWPWPSCRHPRTSSFRDVDGGAIYKTVNSVYFDSTDSFFTRSSEEQESFSTASEDSDGDSVETVVRGLRSDRLFFRPGETSSILEEAKTGELPFKDSVVLAMESEDPYRDFRLSMEEMVVAHGLRDWERLEELLEWYLRVNGKKTHGFIVGAFVDLLAGLASPLPSSFSPSKSMEMEEIKEEEGSRSS</sequence>
<evidence type="ECO:0000256" key="7">
    <source>
        <dbReference type="SAM" id="MobiDB-lite"/>
    </source>
</evidence>
<keyword evidence="11" id="KW-1185">Reference proteome</keyword>
<evidence type="ECO:0000256" key="5">
    <source>
        <dbReference type="ARBA" id="ARBA00023242"/>
    </source>
</evidence>
<feature type="compositionally biased region" description="Basic and acidic residues" evidence="7">
    <location>
        <begin position="204"/>
        <end position="218"/>
    </location>
</feature>
<proteinExistence type="predicted"/>
<evidence type="ECO:0000256" key="1">
    <source>
        <dbReference type="ARBA" id="ARBA00004123"/>
    </source>
</evidence>
<evidence type="ECO:0000313" key="10">
    <source>
        <dbReference type="EnsemblPlants" id="Ma09_p02570.1"/>
    </source>
</evidence>
<evidence type="ECO:0000256" key="4">
    <source>
        <dbReference type="ARBA" id="ARBA00023163"/>
    </source>
</evidence>
<dbReference type="InterPro" id="IPR006458">
    <property type="entry name" value="Ovate_C"/>
</dbReference>
<evidence type="ECO:0000256" key="3">
    <source>
        <dbReference type="ARBA" id="ARBA00023015"/>
    </source>
</evidence>
<dbReference type="Pfam" id="PF04844">
    <property type="entry name" value="Ovate"/>
    <property type="match status" value="1"/>
</dbReference>
<dbReference type="EMBL" id="HG996474">
    <property type="protein sequence ID" value="CAG1834003.1"/>
    <property type="molecule type" value="Genomic_DNA"/>
</dbReference>
<dbReference type="FunCoup" id="A0A804KF52">
    <property type="interactions" value="2256"/>
</dbReference>
<comment type="subcellular location">
    <subcellularLocation>
        <location evidence="1 6">Nucleus</location>
    </subcellularLocation>
</comment>
<evidence type="ECO:0000313" key="9">
    <source>
        <dbReference type="EMBL" id="CAG1834003.1"/>
    </source>
</evidence>
<evidence type="ECO:0000259" key="8">
    <source>
        <dbReference type="PROSITE" id="PS51754"/>
    </source>
</evidence>
<dbReference type="OrthoDB" id="689823at2759"/>
<feature type="region of interest" description="Disordered" evidence="7">
    <location>
        <begin position="196"/>
        <end position="218"/>
    </location>
</feature>
<keyword evidence="3 6" id="KW-0805">Transcription regulation</keyword>
<dbReference type="KEGG" id="mus:103996781"/>
<name>A0A804KF52_MUSAM</name>
<dbReference type="OMA" id="CKQPRTD"/>
<evidence type="ECO:0000313" key="11">
    <source>
        <dbReference type="Proteomes" id="UP000012960"/>
    </source>
</evidence>
<keyword evidence="4 6" id="KW-0804">Transcription</keyword>
<dbReference type="AlphaFoldDB" id="A0A804KF52"/>
<evidence type="ECO:0000256" key="2">
    <source>
        <dbReference type="ARBA" id="ARBA00022491"/>
    </source>
</evidence>
<dbReference type="Gramene" id="Ma09_t02570.1">
    <property type="protein sequence ID" value="Ma09_p02570.1"/>
    <property type="gene ID" value="Ma09_g02570"/>
</dbReference>
<evidence type="ECO:0000256" key="6">
    <source>
        <dbReference type="RuleBase" id="RU367028"/>
    </source>
</evidence>
<keyword evidence="2 6" id="KW-0678">Repressor</keyword>
<dbReference type="EnsemblPlants" id="Ma09_t02570.1">
    <property type="protein sequence ID" value="Ma09_p02570.1"/>
    <property type="gene ID" value="Ma09_g02570"/>
</dbReference>
<dbReference type="PROSITE" id="PS51754">
    <property type="entry name" value="OVATE"/>
    <property type="match status" value="1"/>
</dbReference>
<dbReference type="NCBIfam" id="TIGR01568">
    <property type="entry name" value="A_thal_3678"/>
    <property type="match status" value="1"/>
</dbReference>
<dbReference type="InterPro" id="IPR038933">
    <property type="entry name" value="Ovate"/>
</dbReference>